<reference evidence="2" key="1">
    <citation type="submission" date="2024-03" db="EMBL/GenBank/DDBJ databases">
        <title>Complete genome sequence of Mycoplasma gypis type strain B1/T1.</title>
        <authorList>
            <person name="Spergser J."/>
        </authorList>
    </citation>
    <scope>NUCLEOTIDE SEQUENCE [LARGE SCALE GENOMIC DNA]</scope>
    <source>
        <strain evidence="2">B1/T1</strain>
    </source>
</reference>
<name>A0ABZ2RNZ8_9BACT</name>
<dbReference type="RefSeq" id="WP_205499554.1">
    <property type="nucleotide sequence ID" value="NZ_CP148066.1"/>
</dbReference>
<dbReference type="EMBL" id="CP148066">
    <property type="protein sequence ID" value="WXL28463.1"/>
    <property type="molecule type" value="Genomic_DNA"/>
</dbReference>
<dbReference type="InterPro" id="IPR003779">
    <property type="entry name" value="CMD-like"/>
</dbReference>
<organism evidence="2 3">
    <name type="scientific">[Mycoplasma] gypis</name>
    <dbReference type="NCBI Taxonomy" id="92404"/>
    <lineage>
        <taxon>Bacteria</taxon>
        <taxon>Bacillati</taxon>
        <taxon>Mycoplasmatota</taxon>
        <taxon>Mycoplasmoidales</taxon>
        <taxon>Metamycoplasmataceae</taxon>
        <taxon>Metamycoplasma</taxon>
    </lineage>
</organism>
<keyword evidence="3" id="KW-1185">Reference proteome</keyword>
<dbReference type="PANTHER" id="PTHR33930">
    <property type="entry name" value="ALKYL HYDROPEROXIDE REDUCTASE AHPD"/>
    <property type="match status" value="1"/>
</dbReference>
<evidence type="ECO:0000313" key="2">
    <source>
        <dbReference type="EMBL" id="WXL28463.1"/>
    </source>
</evidence>
<dbReference type="SUPFAM" id="SSF69118">
    <property type="entry name" value="AhpD-like"/>
    <property type="match status" value="1"/>
</dbReference>
<protein>
    <submittedName>
        <fullName evidence="2">Carboxymuconolactone decarboxylase family protein</fullName>
    </submittedName>
</protein>
<gene>
    <name evidence="2" type="ORF">WG616_00300</name>
</gene>
<dbReference type="Gene3D" id="1.20.1290.10">
    <property type="entry name" value="AhpD-like"/>
    <property type="match status" value="1"/>
</dbReference>
<dbReference type="Pfam" id="PF02627">
    <property type="entry name" value="CMD"/>
    <property type="match status" value="1"/>
</dbReference>
<accession>A0ABZ2RNZ8</accession>
<dbReference type="InterPro" id="IPR004675">
    <property type="entry name" value="AhpD_core"/>
</dbReference>
<dbReference type="InterPro" id="IPR029032">
    <property type="entry name" value="AhpD-like"/>
</dbReference>
<proteinExistence type="predicted"/>
<dbReference type="PANTHER" id="PTHR33930:SF2">
    <property type="entry name" value="BLR3452 PROTEIN"/>
    <property type="match status" value="1"/>
</dbReference>
<feature type="domain" description="Carboxymuconolactone decarboxylase-like" evidence="1">
    <location>
        <begin position="16"/>
        <end position="90"/>
    </location>
</feature>
<dbReference type="Proteomes" id="UP001460679">
    <property type="component" value="Chromosome"/>
</dbReference>
<evidence type="ECO:0000259" key="1">
    <source>
        <dbReference type="Pfam" id="PF02627"/>
    </source>
</evidence>
<evidence type="ECO:0000313" key="3">
    <source>
        <dbReference type="Proteomes" id="UP001460679"/>
    </source>
</evidence>
<dbReference type="NCBIfam" id="TIGR00778">
    <property type="entry name" value="ahpD_dom"/>
    <property type="match status" value="1"/>
</dbReference>
<sequence>MEKKLTNYEKLLKSHPEFVQAFGNLSKVLYSSNHLDAKTKELAAVALATSKRCKPCMRAHIPKAYKEGATKEQILEAAMTAVGFGGGPIYMTIINDVMDILEELK</sequence>